<evidence type="ECO:0000313" key="1">
    <source>
        <dbReference type="EMBL" id="KAK1426341.1"/>
    </source>
</evidence>
<sequence length="131" mass="15691">MPETITRNISKLLLHKSNTKFYKEVNLSTDQTWIFVVVKNFKKKIWKVDYEFTIESEVDRYEGEMSLVKNEHNKSRVYLYPWSRSILVNHASSQLYFTCKSADLIFNLNRLFSHHFLGLIEDRYPLLPIEL</sequence>
<proteinExistence type="predicted"/>
<dbReference type="AlphaFoldDB" id="A0AAD8KSE1"/>
<name>A0AAD8KSE1_TARER</name>
<comment type="caution">
    <text evidence="1">The sequence shown here is derived from an EMBL/GenBank/DDBJ whole genome shotgun (WGS) entry which is preliminary data.</text>
</comment>
<gene>
    <name evidence="1" type="ORF">QVD17_15012</name>
</gene>
<organism evidence="1 2">
    <name type="scientific">Tagetes erecta</name>
    <name type="common">African marigold</name>
    <dbReference type="NCBI Taxonomy" id="13708"/>
    <lineage>
        <taxon>Eukaryota</taxon>
        <taxon>Viridiplantae</taxon>
        <taxon>Streptophyta</taxon>
        <taxon>Embryophyta</taxon>
        <taxon>Tracheophyta</taxon>
        <taxon>Spermatophyta</taxon>
        <taxon>Magnoliopsida</taxon>
        <taxon>eudicotyledons</taxon>
        <taxon>Gunneridae</taxon>
        <taxon>Pentapetalae</taxon>
        <taxon>asterids</taxon>
        <taxon>campanulids</taxon>
        <taxon>Asterales</taxon>
        <taxon>Asteraceae</taxon>
        <taxon>Asteroideae</taxon>
        <taxon>Heliantheae alliance</taxon>
        <taxon>Tageteae</taxon>
        <taxon>Tagetes</taxon>
    </lineage>
</organism>
<protein>
    <submittedName>
        <fullName evidence="1">Uncharacterized protein</fullName>
    </submittedName>
</protein>
<reference evidence="1" key="1">
    <citation type="journal article" date="2023" name="bioRxiv">
        <title>Improved chromosome-level genome assembly for marigold (Tagetes erecta).</title>
        <authorList>
            <person name="Jiang F."/>
            <person name="Yuan L."/>
            <person name="Wang S."/>
            <person name="Wang H."/>
            <person name="Xu D."/>
            <person name="Wang A."/>
            <person name="Fan W."/>
        </authorList>
    </citation>
    <scope>NUCLEOTIDE SEQUENCE</scope>
    <source>
        <strain evidence="1">WSJ</strain>
        <tissue evidence="1">Leaf</tissue>
    </source>
</reference>
<keyword evidence="2" id="KW-1185">Reference proteome</keyword>
<dbReference type="EMBL" id="JAUHHV010000004">
    <property type="protein sequence ID" value="KAK1426341.1"/>
    <property type="molecule type" value="Genomic_DNA"/>
</dbReference>
<evidence type="ECO:0000313" key="2">
    <source>
        <dbReference type="Proteomes" id="UP001229421"/>
    </source>
</evidence>
<accession>A0AAD8KSE1</accession>
<dbReference type="Proteomes" id="UP001229421">
    <property type="component" value="Unassembled WGS sequence"/>
</dbReference>